<dbReference type="InterPro" id="IPR049874">
    <property type="entry name" value="ROK_cs"/>
</dbReference>
<evidence type="ECO:0000256" key="10">
    <source>
        <dbReference type="ARBA" id="ARBA00023277"/>
    </source>
</evidence>
<dbReference type="KEGG" id="tva:4747943"/>
<reference evidence="13" key="2">
    <citation type="journal article" date="2007" name="Science">
        <title>Draft genome sequence of the sexually transmitted pathogen Trichomonas vaginalis.</title>
        <authorList>
            <person name="Carlton J.M."/>
            <person name="Hirt R.P."/>
            <person name="Silva J.C."/>
            <person name="Delcher A.L."/>
            <person name="Schatz M."/>
            <person name="Zhao Q."/>
            <person name="Wortman J.R."/>
            <person name="Bidwell S.L."/>
            <person name="Alsmark U.C.M."/>
            <person name="Besteiro S."/>
            <person name="Sicheritz-Ponten T."/>
            <person name="Noel C.J."/>
            <person name="Dacks J.B."/>
            <person name="Foster P.G."/>
            <person name="Simillion C."/>
            <person name="Van de Peer Y."/>
            <person name="Miranda-Saavedra D."/>
            <person name="Barton G.J."/>
            <person name="Westrop G.D."/>
            <person name="Mueller S."/>
            <person name="Dessi D."/>
            <person name="Fiori P.L."/>
            <person name="Ren Q."/>
            <person name="Paulsen I."/>
            <person name="Zhang H."/>
            <person name="Bastida-Corcuera F.D."/>
            <person name="Simoes-Barbosa A."/>
            <person name="Brown M.T."/>
            <person name="Hayes R.D."/>
            <person name="Mukherjee M."/>
            <person name="Okumura C.Y."/>
            <person name="Schneider R."/>
            <person name="Smith A.J."/>
            <person name="Vanacova S."/>
            <person name="Villalvazo M."/>
            <person name="Haas B.J."/>
            <person name="Pertea M."/>
            <person name="Feldblyum T.V."/>
            <person name="Utterback T.R."/>
            <person name="Shu C.L."/>
            <person name="Osoegawa K."/>
            <person name="de Jong P.J."/>
            <person name="Hrdy I."/>
            <person name="Horvathova L."/>
            <person name="Zubacova Z."/>
            <person name="Dolezal P."/>
            <person name="Malik S.B."/>
            <person name="Logsdon J.M. Jr."/>
            <person name="Henze K."/>
            <person name="Gupta A."/>
            <person name="Wang C.C."/>
            <person name="Dunne R.L."/>
            <person name="Upcroft J.A."/>
            <person name="Upcroft P."/>
            <person name="White O."/>
            <person name="Salzberg S.L."/>
            <person name="Tang P."/>
            <person name="Chiu C.-H."/>
            <person name="Lee Y.-S."/>
            <person name="Embley T.M."/>
            <person name="Coombs G.H."/>
            <person name="Mottram J.C."/>
            <person name="Tachezy J."/>
            <person name="Fraser-Liggett C.M."/>
            <person name="Johnson P.J."/>
        </authorList>
    </citation>
    <scope>NUCLEOTIDE SEQUENCE [LARGE SCALE GENOMIC DNA]</scope>
    <source>
        <strain evidence="13">G3</strain>
    </source>
</reference>
<gene>
    <name evidence="13" type="ORF">TVAG_099490</name>
</gene>
<organism evidence="13 14">
    <name type="scientific">Trichomonas vaginalis (strain ATCC PRA-98 / G3)</name>
    <dbReference type="NCBI Taxonomy" id="412133"/>
    <lineage>
        <taxon>Eukaryota</taxon>
        <taxon>Metamonada</taxon>
        <taxon>Parabasalia</taxon>
        <taxon>Trichomonadida</taxon>
        <taxon>Trichomonadidae</taxon>
        <taxon>Trichomonas</taxon>
    </lineage>
</organism>
<evidence type="ECO:0000256" key="6">
    <source>
        <dbReference type="ARBA" id="ARBA00022777"/>
    </source>
</evidence>
<dbReference type="FunFam" id="3.30.420.40:FF:000136">
    <property type="entry name" value="Putative fructokinase"/>
    <property type="match status" value="1"/>
</dbReference>
<dbReference type="InterPro" id="IPR000600">
    <property type="entry name" value="ROK"/>
</dbReference>
<dbReference type="EMBL" id="DS114122">
    <property type="protein sequence ID" value="EAX90263.1"/>
    <property type="molecule type" value="Genomic_DNA"/>
</dbReference>
<dbReference type="InParanoid" id="A2FXV9"/>
<dbReference type="Gene3D" id="3.30.420.40">
    <property type="match status" value="2"/>
</dbReference>
<comment type="catalytic activity">
    <reaction evidence="12">
        <text>D-fructose + ATP = D-fructose 6-phosphate + ADP + H(+)</text>
        <dbReference type="Rhea" id="RHEA:16125"/>
        <dbReference type="ChEBI" id="CHEBI:15378"/>
        <dbReference type="ChEBI" id="CHEBI:30616"/>
        <dbReference type="ChEBI" id="CHEBI:37721"/>
        <dbReference type="ChEBI" id="CHEBI:61527"/>
        <dbReference type="ChEBI" id="CHEBI:456216"/>
        <dbReference type="EC" id="2.7.1.4"/>
    </reaction>
</comment>
<evidence type="ECO:0000256" key="3">
    <source>
        <dbReference type="ARBA" id="ARBA00022679"/>
    </source>
</evidence>
<evidence type="ECO:0000256" key="4">
    <source>
        <dbReference type="ARBA" id="ARBA00022723"/>
    </source>
</evidence>
<accession>A2FXV9</accession>
<dbReference type="SMR" id="A2FXV9"/>
<dbReference type="VEuPathDB" id="TrichDB:TVAGG3_0849330"/>
<keyword evidence="8" id="KW-0067">ATP-binding</keyword>
<dbReference type="CDD" id="cd24067">
    <property type="entry name" value="ASKHA_NBD_ROK_BsFRK-like"/>
    <property type="match status" value="1"/>
</dbReference>
<evidence type="ECO:0000256" key="11">
    <source>
        <dbReference type="ARBA" id="ARBA00038887"/>
    </source>
</evidence>
<keyword evidence="6" id="KW-0418">Kinase</keyword>
<dbReference type="EC" id="2.7.1.4" evidence="11"/>
<dbReference type="PANTHER" id="PTHR42742">
    <property type="entry name" value="TRANSCRIPTIONAL REPRESSOR MPRA"/>
    <property type="match status" value="1"/>
</dbReference>
<proteinExistence type="inferred from homology"/>
<keyword evidence="4" id="KW-0479">Metal-binding</keyword>
<dbReference type="GO" id="GO:0046872">
    <property type="term" value="F:metal ion binding"/>
    <property type="evidence" value="ECO:0007669"/>
    <property type="project" value="UniProtKB-KW"/>
</dbReference>
<evidence type="ECO:0000313" key="14">
    <source>
        <dbReference type="Proteomes" id="UP000001542"/>
    </source>
</evidence>
<name>A2FXV9_TRIV3</name>
<dbReference type="InterPro" id="IPR043129">
    <property type="entry name" value="ATPase_NBD"/>
</dbReference>
<dbReference type="PANTHER" id="PTHR42742:SF3">
    <property type="entry name" value="FRUCTOKINASE"/>
    <property type="match status" value="1"/>
</dbReference>
<keyword evidence="7" id="KW-0862">Zinc</keyword>
<evidence type="ECO:0000256" key="7">
    <source>
        <dbReference type="ARBA" id="ARBA00022833"/>
    </source>
</evidence>
<dbReference type="VEuPathDB" id="TrichDB:TVAG_099490"/>
<dbReference type="eggNOG" id="ENOG502QRD3">
    <property type="taxonomic scope" value="Eukaryota"/>
</dbReference>
<evidence type="ECO:0000256" key="8">
    <source>
        <dbReference type="ARBA" id="ARBA00022840"/>
    </source>
</evidence>
<dbReference type="SUPFAM" id="SSF53067">
    <property type="entry name" value="Actin-like ATPase domain"/>
    <property type="match status" value="1"/>
</dbReference>
<dbReference type="OMA" id="DIQAYYI"/>
<protein>
    <recommendedName>
        <fullName evidence="11">fructokinase</fullName>
        <ecNumber evidence="11">2.7.1.4</ecNumber>
    </recommendedName>
</protein>
<reference evidence="13" key="1">
    <citation type="submission" date="2006-10" db="EMBL/GenBank/DDBJ databases">
        <authorList>
            <person name="Amadeo P."/>
            <person name="Zhao Q."/>
            <person name="Wortman J."/>
            <person name="Fraser-Liggett C."/>
            <person name="Carlton J."/>
        </authorList>
    </citation>
    <scope>NUCLEOTIDE SEQUENCE</scope>
    <source>
        <strain evidence="13">G3</strain>
    </source>
</reference>
<dbReference type="STRING" id="5722.A2FXV9"/>
<sequence length="307" mass="33056">MLASLSRNFGKKYACGIELGGQTAAFAICENLGSFLYKKKGIKTREPTTPDEAVEAIVEGIKSSGYEVDRIGIASFGPLDVYKGSIGNTPKPKWGNYPLVASIQKEFPEAQVVLETDVNAPAYSEYLHLNSKDNTVKSVAYATIGTGVGVGVFCDGKPLHGKMHPEGGHFKPFHLPNDNFKGCCPFHGDCVEGMISAVALSKRTGLSLQQLPQIATDDPVWDCFTEYAAQLSANCALLYSLDYMVIGGGIVTAKGREYLIEKIQKRTKELLNGYIHVPKVIKPFYGGDAGLVGATAVALHPDVFTNN</sequence>
<dbReference type="RefSeq" id="XP_001303193.1">
    <property type="nucleotide sequence ID" value="XM_001303192.1"/>
</dbReference>
<evidence type="ECO:0000256" key="12">
    <source>
        <dbReference type="ARBA" id="ARBA00048451"/>
    </source>
</evidence>
<dbReference type="GO" id="GO:0008865">
    <property type="term" value="F:fructokinase activity"/>
    <property type="evidence" value="ECO:0007669"/>
    <property type="project" value="UniProtKB-EC"/>
</dbReference>
<evidence type="ECO:0000256" key="5">
    <source>
        <dbReference type="ARBA" id="ARBA00022741"/>
    </source>
</evidence>
<keyword evidence="10" id="KW-0119">Carbohydrate metabolism</keyword>
<dbReference type="InterPro" id="IPR051804">
    <property type="entry name" value="Carb_Metab_Reg_Kinase/Isom"/>
</dbReference>
<keyword evidence="5" id="KW-0547">Nucleotide-binding</keyword>
<dbReference type="GO" id="GO:0005524">
    <property type="term" value="F:ATP binding"/>
    <property type="evidence" value="ECO:0007669"/>
    <property type="project" value="UniProtKB-KW"/>
</dbReference>
<dbReference type="Pfam" id="PF00480">
    <property type="entry name" value="ROK"/>
    <property type="match status" value="1"/>
</dbReference>
<evidence type="ECO:0000313" key="13">
    <source>
        <dbReference type="EMBL" id="EAX90263.1"/>
    </source>
</evidence>
<evidence type="ECO:0000256" key="9">
    <source>
        <dbReference type="ARBA" id="ARBA00022842"/>
    </source>
</evidence>
<dbReference type="FunFam" id="3.30.420.40:FF:000153">
    <property type="entry name" value="Putative fructokinase"/>
    <property type="match status" value="1"/>
</dbReference>
<comment type="similarity">
    <text evidence="2">Belongs to the ROK (NagC/XylR) family.</text>
</comment>
<keyword evidence="3" id="KW-0808">Transferase</keyword>
<dbReference type="OrthoDB" id="10260668at2759"/>
<evidence type="ECO:0000256" key="1">
    <source>
        <dbReference type="ARBA" id="ARBA00001946"/>
    </source>
</evidence>
<evidence type="ECO:0000256" key="2">
    <source>
        <dbReference type="ARBA" id="ARBA00006479"/>
    </source>
</evidence>
<dbReference type="Proteomes" id="UP000001542">
    <property type="component" value="Unassembled WGS sequence"/>
</dbReference>
<keyword evidence="14" id="KW-1185">Reference proteome</keyword>
<dbReference type="PROSITE" id="PS01125">
    <property type="entry name" value="ROK"/>
    <property type="match status" value="1"/>
</dbReference>
<keyword evidence="9" id="KW-0460">Magnesium</keyword>
<comment type="cofactor">
    <cofactor evidence="1">
        <name>Mg(2+)</name>
        <dbReference type="ChEBI" id="CHEBI:18420"/>
    </cofactor>
</comment>
<dbReference type="AlphaFoldDB" id="A2FXV9"/>